<gene>
    <name evidence="1" type="ORF">AVEN_101410_1</name>
    <name evidence="2" type="ORF">AVEN_136050_1</name>
</gene>
<evidence type="ECO:0000313" key="3">
    <source>
        <dbReference type="Proteomes" id="UP000499080"/>
    </source>
</evidence>
<dbReference type="Proteomes" id="UP000499080">
    <property type="component" value="Unassembled WGS sequence"/>
</dbReference>
<organism evidence="2 3">
    <name type="scientific">Araneus ventricosus</name>
    <name type="common">Orbweaver spider</name>
    <name type="synonym">Epeira ventricosa</name>
    <dbReference type="NCBI Taxonomy" id="182803"/>
    <lineage>
        <taxon>Eukaryota</taxon>
        <taxon>Metazoa</taxon>
        <taxon>Ecdysozoa</taxon>
        <taxon>Arthropoda</taxon>
        <taxon>Chelicerata</taxon>
        <taxon>Arachnida</taxon>
        <taxon>Araneae</taxon>
        <taxon>Araneomorphae</taxon>
        <taxon>Entelegynae</taxon>
        <taxon>Araneoidea</taxon>
        <taxon>Araneidae</taxon>
        <taxon>Araneus</taxon>
    </lineage>
</organism>
<accession>A0A4Y2BQ64</accession>
<evidence type="ECO:0000313" key="1">
    <source>
        <dbReference type="EMBL" id="GBL93287.1"/>
    </source>
</evidence>
<protein>
    <submittedName>
        <fullName evidence="2">Uncharacterized protein</fullName>
    </submittedName>
</protein>
<proteinExistence type="predicted"/>
<evidence type="ECO:0000313" key="2">
    <source>
        <dbReference type="EMBL" id="GBL93416.1"/>
    </source>
</evidence>
<dbReference type="AlphaFoldDB" id="A0A4Y2BQ64"/>
<sequence>MNFNTEKLCKNVVALVTITTLTVPAAEAPFNDRPERSVRSKPAADTLVSHISPFYVWFSSGIGISRGFGAGGSMVRNPIPLKTNGVCGPVAR</sequence>
<dbReference type="EMBL" id="BGPR01160287">
    <property type="protein sequence ID" value="GBL93287.1"/>
    <property type="molecule type" value="Genomic_DNA"/>
</dbReference>
<comment type="caution">
    <text evidence="2">The sequence shown here is derived from an EMBL/GenBank/DDBJ whole genome shotgun (WGS) entry which is preliminary data.</text>
</comment>
<reference evidence="2 3" key="1">
    <citation type="journal article" date="2019" name="Sci. Rep.">
        <title>Orb-weaving spider Araneus ventricosus genome elucidates the spidroin gene catalogue.</title>
        <authorList>
            <person name="Kono N."/>
            <person name="Nakamura H."/>
            <person name="Ohtoshi R."/>
            <person name="Moran D.A.P."/>
            <person name="Shinohara A."/>
            <person name="Yoshida Y."/>
            <person name="Fujiwara M."/>
            <person name="Mori M."/>
            <person name="Tomita M."/>
            <person name="Arakawa K."/>
        </authorList>
    </citation>
    <scope>NUCLEOTIDE SEQUENCE [LARGE SCALE GENOMIC DNA]</scope>
</reference>
<name>A0A4Y2BQ64_ARAVE</name>
<dbReference type="EMBL" id="BGPR01160313">
    <property type="protein sequence ID" value="GBL93416.1"/>
    <property type="molecule type" value="Genomic_DNA"/>
</dbReference>
<keyword evidence="3" id="KW-1185">Reference proteome</keyword>